<dbReference type="EC" id="1.13.11.15" evidence="10"/>
<dbReference type="GO" id="GO:0008687">
    <property type="term" value="F:3,4-dihydroxyphenylacetate 2,3-dioxygenase activity"/>
    <property type="evidence" value="ECO:0007669"/>
    <property type="project" value="UniProtKB-EC"/>
</dbReference>
<dbReference type="AlphaFoldDB" id="A0A831TGP5"/>
<dbReference type="PANTHER" id="PTHR21366">
    <property type="entry name" value="GLYOXALASE FAMILY PROTEIN"/>
    <property type="match status" value="1"/>
</dbReference>
<feature type="domain" description="VOC" evidence="9">
    <location>
        <begin position="147"/>
        <end position="269"/>
    </location>
</feature>
<sequence length="334" mass="38309">MPRQQLPFTVLKTGHVELRVTDLERARAFYVDLLGFVETERDGSCLYLRGLEEWEHHSLVLRQAPSPGLGHIAYRVAGEEDLEELARLARDRGLPARRVGPGEERGQGRALRIQDPLGFPVEFYHEVERVERWLQRFHLYRGAQVMRIDHVNLHTPDVQAGQDWYMGALGFMVSEYTETEDQPPRLWATWLHRKQNVHDVALMTGPGPRLHHVGFWLPEPACVLRAADILAAAGFESAIERGPGRHGISNAMFLYLRDPDGNRIELYTSDYLIPDPDFEPIRWTLNDPKRQTYWGHAAPKSWFDEASLVETFDGTGFMEVRQPELADRPAHVGH</sequence>
<keyword evidence="4 8" id="KW-0058">Aromatic hydrocarbons catabolism</keyword>
<keyword evidence="6 8" id="KW-0560">Oxidoreductase</keyword>
<keyword evidence="3" id="KW-0479">Metal-binding</keyword>
<dbReference type="NCBIfam" id="TIGR02295">
    <property type="entry name" value="HpaD"/>
    <property type="match status" value="1"/>
</dbReference>
<dbReference type="Pfam" id="PF00903">
    <property type="entry name" value="Glyoxalase"/>
    <property type="match status" value="2"/>
</dbReference>
<comment type="similarity">
    <text evidence="2 8">Belongs to the extradiol ring-cleavage dioxygenase family.</text>
</comment>
<dbReference type="InterPro" id="IPR011981">
    <property type="entry name" value="DHPA_dOase_Mn/Fe"/>
</dbReference>
<evidence type="ECO:0000256" key="3">
    <source>
        <dbReference type="ARBA" id="ARBA00022723"/>
    </source>
</evidence>
<dbReference type="PANTHER" id="PTHR21366:SF27">
    <property type="entry name" value="GLYOXALASE-LIKE DOMAIN-CONTAINING PROTEIN"/>
    <property type="match status" value="1"/>
</dbReference>
<dbReference type="InterPro" id="IPR004360">
    <property type="entry name" value="Glyas_Fos-R_dOase_dom"/>
</dbReference>
<evidence type="ECO:0000256" key="5">
    <source>
        <dbReference type="ARBA" id="ARBA00022964"/>
    </source>
</evidence>
<evidence type="ECO:0000259" key="9">
    <source>
        <dbReference type="PROSITE" id="PS51819"/>
    </source>
</evidence>
<feature type="domain" description="VOC" evidence="9">
    <location>
        <begin position="12"/>
        <end position="126"/>
    </location>
</feature>
<accession>A0A831TGP5</accession>
<dbReference type="GO" id="GO:0008198">
    <property type="term" value="F:ferrous iron binding"/>
    <property type="evidence" value="ECO:0007669"/>
    <property type="project" value="InterPro"/>
</dbReference>
<dbReference type="InterPro" id="IPR029068">
    <property type="entry name" value="Glyas_Bleomycin-R_OHBP_Dase"/>
</dbReference>
<reference evidence="10" key="1">
    <citation type="journal article" date="2020" name="mSystems">
        <title>Genome- and Community-Level Interaction Insights into Carbon Utilization and Element Cycling Functions of Hydrothermarchaeota in Hydrothermal Sediment.</title>
        <authorList>
            <person name="Zhou Z."/>
            <person name="Liu Y."/>
            <person name="Xu W."/>
            <person name="Pan J."/>
            <person name="Luo Z.H."/>
            <person name="Li M."/>
        </authorList>
    </citation>
    <scope>NUCLEOTIDE SEQUENCE [LARGE SCALE GENOMIC DNA]</scope>
    <source>
        <strain evidence="10">SpSt-210</strain>
    </source>
</reference>
<protein>
    <submittedName>
        <fullName evidence="10">3,4-dihydroxyphenylacetate 2,3-dioxygenase</fullName>
        <ecNumber evidence="10">1.13.11.15</ecNumber>
    </submittedName>
</protein>
<comment type="caution">
    <text evidence="10">The sequence shown here is derived from an EMBL/GenBank/DDBJ whole genome shotgun (WGS) entry which is preliminary data.</text>
</comment>
<dbReference type="InterPro" id="IPR000486">
    <property type="entry name" value="Xdiol_ring_cleave_dOase_1/2"/>
</dbReference>
<dbReference type="SUPFAM" id="SSF54593">
    <property type="entry name" value="Glyoxalase/Bleomycin resistance protein/Dihydroxybiphenyl dioxygenase"/>
    <property type="match status" value="1"/>
</dbReference>
<organism evidence="10">
    <name type="scientific">Thermorudis peleae</name>
    <dbReference type="NCBI Taxonomy" id="1382356"/>
    <lineage>
        <taxon>Bacteria</taxon>
        <taxon>Pseudomonadati</taxon>
        <taxon>Thermomicrobiota</taxon>
        <taxon>Thermomicrobia</taxon>
        <taxon>Thermomicrobia incertae sedis</taxon>
        <taxon>Thermorudis</taxon>
    </lineage>
</organism>
<dbReference type="InterPro" id="IPR018146">
    <property type="entry name" value="Glyoxalase_1_CS"/>
</dbReference>
<evidence type="ECO:0000313" key="10">
    <source>
        <dbReference type="EMBL" id="HEG91760.1"/>
    </source>
</evidence>
<dbReference type="PROSITE" id="PS00934">
    <property type="entry name" value="GLYOXALASE_I_1"/>
    <property type="match status" value="1"/>
</dbReference>
<evidence type="ECO:0000256" key="4">
    <source>
        <dbReference type="ARBA" id="ARBA00022797"/>
    </source>
</evidence>
<evidence type="ECO:0000256" key="7">
    <source>
        <dbReference type="ARBA" id="ARBA00023004"/>
    </source>
</evidence>
<keyword evidence="5 8" id="KW-0223">Dioxygenase</keyword>
<dbReference type="InterPro" id="IPR037523">
    <property type="entry name" value="VOC_core"/>
</dbReference>
<proteinExistence type="inferred from homology"/>
<evidence type="ECO:0000256" key="2">
    <source>
        <dbReference type="ARBA" id="ARBA00008784"/>
    </source>
</evidence>
<name>A0A831TGP5_9BACT</name>
<dbReference type="PROSITE" id="PS51819">
    <property type="entry name" value="VOC"/>
    <property type="match status" value="2"/>
</dbReference>
<dbReference type="InterPro" id="IPR050383">
    <property type="entry name" value="GlyoxalaseI/FosfomycinResist"/>
</dbReference>
<dbReference type="EMBL" id="DSIY01000235">
    <property type="protein sequence ID" value="HEG91760.1"/>
    <property type="molecule type" value="Genomic_DNA"/>
</dbReference>
<evidence type="ECO:0000256" key="1">
    <source>
        <dbReference type="ARBA" id="ARBA00001954"/>
    </source>
</evidence>
<comment type="cofactor">
    <cofactor evidence="1 8">
        <name>Fe(2+)</name>
        <dbReference type="ChEBI" id="CHEBI:29033"/>
    </cofactor>
</comment>
<dbReference type="PROSITE" id="PS00082">
    <property type="entry name" value="EXTRADIOL_DIOXYGENAS"/>
    <property type="match status" value="1"/>
</dbReference>
<dbReference type="Gene3D" id="3.10.180.10">
    <property type="entry name" value="2,3-Dihydroxybiphenyl 1,2-Dioxygenase, domain 1"/>
    <property type="match status" value="2"/>
</dbReference>
<evidence type="ECO:0000256" key="8">
    <source>
        <dbReference type="RuleBase" id="RU000683"/>
    </source>
</evidence>
<gene>
    <name evidence="10" type="primary">hpaD</name>
    <name evidence="10" type="ORF">ENP34_10035</name>
</gene>
<keyword evidence="7 8" id="KW-0408">Iron</keyword>
<dbReference type="GO" id="GO:0004462">
    <property type="term" value="F:lactoylglutathione lyase activity"/>
    <property type="evidence" value="ECO:0007669"/>
    <property type="project" value="InterPro"/>
</dbReference>
<evidence type="ECO:0000256" key="6">
    <source>
        <dbReference type="ARBA" id="ARBA00023002"/>
    </source>
</evidence>